<gene>
    <name evidence="2" type="ORF">M3P19_10855</name>
</gene>
<name>A0ABT0PVM3_9FLAO</name>
<protein>
    <submittedName>
        <fullName evidence="2">Crp/Fnr family transcriptional regulator</fullName>
    </submittedName>
</protein>
<evidence type="ECO:0000313" key="2">
    <source>
        <dbReference type="EMBL" id="MCL6274513.1"/>
    </source>
</evidence>
<dbReference type="RefSeq" id="WP_249657690.1">
    <property type="nucleotide sequence ID" value="NZ_JAMFMA010000002.1"/>
</dbReference>
<proteinExistence type="predicted"/>
<dbReference type="EMBL" id="JAMFMA010000002">
    <property type="protein sequence ID" value="MCL6274513.1"/>
    <property type="molecule type" value="Genomic_DNA"/>
</dbReference>
<feature type="domain" description="Cyclic nucleotide-binding" evidence="1">
    <location>
        <begin position="32"/>
        <end position="118"/>
    </location>
</feature>
<evidence type="ECO:0000259" key="1">
    <source>
        <dbReference type="Pfam" id="PF00027"/>
    </source>
</evidence>
<dbReference type="Pfam" id="PF00027">
    <property type="entry name" value="cNMP_binding"/>
    <property type="match status" value="1"/>
</dbReference>
<dbReference type="Gene3D" id="2.60.120.10">
    <property type="entry name" value="Jelly Rolls"/>
    <property type="match status" value="1"/>
</dbReference>
<dbReference type="SUPFAM" id="SSF51206">
    <property type="entry name" value="cAMP-binding domain-like"/>
    <property type="match status" value="1"/>
</dbReference>
<dbReference type="CDD" id="cd00038">
    <property type="entry name" value="CAP_ED"/>
    <property type="match status" value="1"/>
</dbReference>
<reference evidence="2 3" key="1">
    <citation type="submission" date="2022-05" db="EMBL/GenBank/DDBJ databases">
        <authorList>
            <person name="Park J.-S."/>
        </authorList>
    </citation>
    <scope>NUCLEOTIDE SEQUENCE [LARGE SCALE GENOMIC DNA]</scope>
    <source>
        <strain evidence="2 3">2012CJ35-5</strain>
    </source>
</reference>
<dbReference type="InterPro" id="IPR018490">
    <property type="entry name" value="cNMP-bd_dom_sf"/>
</dbReference>
<evidence type="ECO:0000313" key="3">
    <source>
        <dbReference type="Proteomes" id="UP001203607"/>
    </source>
</evidence>
<dbReference type="InterPro" id="IPR000595">
    <property type="entry name" value="cNMP-bd_dom"/>
</dbReference>
<comment type="caution">
    <text evidence="2">The sequence shown here is derived from an EMBL/GenBank/DDBJ whole genome shotgun (WGS) entry which is preliminary data.</text>
</comment>
<sequence>MKNSGLYKELLCDISPISEDTWSRLKEMAEVRHMDKNALLIGAGSIVNKEVFVVNGLLRCYVLTTEGKEYTTAFYREGNFVTPFFSRSVHGSSTVSIEVLETSELLLFPEQDFTKLRHANKELERLAGVVVQQELQHKSTKELKLATGNLKELYAYFQYAYKGMERRVQQKHIASYLGVDPVSLSRIRKSNHKKESTR</sequence>
<keyword evidence="3" id="KW-1185">Reference proteome</keyword>
<dbReference type="Proteomes" id="UP001203607">
    <property type="component" value="Unassembled WGS sequence"/>
</dbReference>
<organism evidence="2 3">
    <name type="scientific">Flagellimonas spongiicola</name>
    <dbReference type="NCBI Taxonomy" id="2942208"/>
    <lineage>
        <taxon>Bacteria</taxon>
        <taxon>Pseudomonadati</taxon>
        <taxon>Bacteroidota</taxon>
        <taxon>Flavobacteriia</taxon>
        <taxon>Flavobacteriales</taxon>
        <taxon>Flavobacteriaceae</taxon>
        <taxon>Flagellimonas</taxon>
    </lineage>
</organism>
<accession>A0ABT0PVM3</accession>
<dbReference type="InterPro" id="IPR014710">
    <property type="entry name" value="RmlC-like_jellyroll"/>
</dbReference>